<name>D0LY62_HALO1</name>
<organism evidence="2 3">
    <name type="scientific">Haliangium ochraceum (strain DSM 14365 / JCM 11303 / SMP-2)</name>
    <dbReference type="NCBI Taxonomy" id="502025"/>
    <lineage>
        <taxon>Bacteria</taxon>
        <taxon>Pseudomonadati</taxon>
        <taxon>Myxococcota</taxon>
        <taxon>Polyangia</taxon>
        <taxon>Haliangiales</taxon>
        <taxon>Kofleriaceae</taxon>
        <taxon>Haliangium</taxon>
    </lineage>
</organism>
<dbReference type="InterPro" id="IPR011989">
    <property type="entry name" value="ARM-like"/>
</dbReference>
<dbReference type="Gene3D" id="1.25.10.10">
    <property type="entry name" value="Leucine-rich Repeat Variant"/>
    <property type="match status" value="2"/>
</dbReference>
<dbReference type="STRING" id="502025.Hoch_3712"/>
<dbReference type="KEGG" id="hoh:Hoch_3712"/>
<accession>D0LY62</accession>
<keyword evidence="3" id="KW-1185">Reference proteome</keyword>
<dbReference type="InterPro" id="IPR004155">
    <property type="entry name" value="PBS_lyase_HEAT"/>
</dbReference>
<feature type="chain" id="PRO_5003010698" evidence="1">
    <location>
        <begin position="29"/>
        <end position="283"/>
    </location>
</feature>
<dbReference type="SMART" id="SM00567">
    <property type="entry name" value="EZ_HEAT"/>
    <property type="match status" value="5"/>
</dbReference>
<dbReference type="SUPFAM" id="SSF48371">
    <property type="entry name" value="ARM repeat"/>
    <property type="match status" value="1"/>
</dbReference>
<dbReference type="EMBL" id="CP001804">
    <property type="protein sequence ID" value="ACY16212.1"/>
    <property type="molecule type" value="Genomic_DNA"/>
</dbReference>
<dbReference type="HOGENOM" id="CLU_982683_0_0_7"/>
<dbReference type="GO" id="GO:0016491">
    <property type="term" value="F:oxidoreductase activity"/>
    <property type="evidence" value="ECO:0007669"/>
    <property type="project" value="TreeGrafter"/>
</dbReference>
<dbReference type="PANTHER" id="PTHR12697:SF5">
    <property type="entry name" value="DEOXYHYPUSINE HYDROXYLASE"/>
    <property type="match status" value="1"/>
</dbReference>
<proteinExistence type="predicted"/>
<dbReference type="RefSeq" id="WP_012828811.1">
    <property type="nucleotide sequence ID" value="NC_013440.1"/>
</dbReference>
<keyword evidence="1" id="KW-0732">Signal</keyword>
<dbReference type="eggNOG" id="COG1413">
    <property type="taxonomic scope" value="Bacteria"/>
</dbReference>
<evidence type="ECO:0000313" key="3">
    <source>
        <dbReference type="Proteomes" id="UP000001880"/>
    </source>
</evidence>
<dbReference type="PANTHER" id="PTHR12697">
    <property type="entry name" value="PBS LYASE HEAT-LIKE PROTEIN"/>
    <property type="match status" value="1"/>
</dbReference>
<feature type="signal peptide" evidence="1">
    <location>
        <begin position="1"/>
        <end position="28"/>
    </location>
</feature>
<dbReference type="InterPro" id="IPR016024">
    <property type="entry name" value="ARM-type_fold"/>
</dbReference>
<dbReference type="GO" id="GO:0016829">
    <property type="term" value="F:lyase activity"/>
    <property type="evidence" value="ECO:0007669"/>
    <property type="project" value="UniProtKB-KW"/>
</dbReference>
<dbReference type="Proteomes" id="UP000001880">
    <property type="component" value="Chromosome"/>
</dbReference>
<keyword evidence="2" id="KW-0456">Lyase</keyword>
<protein>
    <submittedName>
        <fullName evidence="2">PBS lyase HEAT domain protein repeat-containing protein</fullName>
    </submittedName>
</protein>
<dbReference type="AlphaFoldDB" id="D0LY62"/>
<evidence type="ECO:0000313" key="2">
    <source>
        <dbReference type="EMBL" id="ACY16212.1"/>
    </source>
</evidence>
<evidence type="ECO:0000256" key="1">
    <source>
        <dbReference type="SAM" id="SignalP"/>
    </source>
</evidence>
<reference evidence="2 3" key="1">
    <citation type="journal article" date="2010" name="Stand. Genomic Sci.">
        <title>Complete genome sequence of Haliangium ochraceum type strain (SMP-2).</title>
        <authorList>
            <consortium name="US DOE Joint Genome Institute (JGI-PGF)"/>
            <person name="Ivanova N."/>
            <person name="Daum C."/>
            <person name="Lang E."/>
            <person name="Abt B."/>
            <person name="Kopitz M."/>
            <person name="Saunders E."/>
            <person name="Lapidus A."/>
            <person name="Lucas S."/>
            <person name="Glavina Del Rio T."/>
            <person name="Nolan M."/>
            <person name="Tice H."/>
            <person name="Copeland A."/>
            <person name="Cheng J.F."/>
            <person name="Chen F."/>
            <person name="Bruce D."/>
            <person name="Goodwin L."/>
            <person name="Pitluck S."/>
            <person name="Mavromatis K."/>
            <person name="Pati A."/>
            <person name="Mikhailova N."/>
            <person name="Chen A."/>
            <person name="Palaniappan K."/>
            <person name="Land M."/>
            <person name="Hauser L."/>
            <person name="Chang Y.J."/>
            <person name="Jeffries C.D."/>
            <person name="Detter J.C."/>
            <person name="Brettin T."/>
            <person name="Rohde M."/>
            <person name="Goker M."/>
            <person name="Bristow J."/>
            <person name="Markowitz V."/>
            <person name="Eisen J.A."/>
            <person name="Hugenholtz P."/>
            <person name="Kyrpides N.C."/>
            <person name="Klenk H.P."/>
        </authorList>
    </citation>
    <scope>NUCLEOTIDE SEQUENCE [LARGE SCALE GENOMIC DNA]</scope>
    <source>
        <strain evidence="3">DSM 14365 / CIP 107738 / JCM 11303 / AJ 13395 / SMP-2</strain>
    </source>
</reference>
<gene>
    <name evidence="2" type="ordered locus">Hoch_3712</name>
</gene>
<dbReference type="Pfam" id="PF13646">
    <property type="entry name" value="HEAT_2"/>
    <property type="match status" value="1"/>
</dbReference>
<sequence>MNFRKLTKPILLATAVASVLALSSSALAGRGGSHSRIQNAIISGSAEALISEIERAERLVCSSACIATMMALLEDGRYEVREAAAWWFARRPAQKAELTERSLAFLSGSDSTAARNAADILGAFRHPLAVPALADAAVRQDLSAEARQHAVRSLGLIRATTGKAAVAEAMSDPDASVRLEAAAAWLIMRDQQDAAPVVALLDDDDVLVRRKAAAVAGKLREASARAALESLAVSDEDALVRRHAAWALGQIGDPASRPALESARDDASAIVRGVARAALRDLR</sequence>